<dbReference type="Proteomes" id="UP000037069">
    <property type="component" value="Unassembled WGS sequence"/>
</dbReference>
<evidence type="ECO:0000256" key="2">
    <source>
        <dbReference type="ARBA" id="ARBA00022475"/>
    </source>
</evidence>
<dbReference type="GO" id="GO:0050909">
    <property type="term" value="P:sensory perception of taste"/>
    <property type="evidence" value="ECO:0007669"/>
    <property type="project" value="InterPro"/>
</dbReference>
<evidence type="ECO:0000313" key="7">
    <source>
        <dbReference type="EMBL" id="KNC33401.1"/>
    </source>
</evidence>
<comment type="subcellular location">
    <subcellularLocation>
        <location evidence="1 6">Cell membrane</location>
        <topology evidence="1 6">Multi-pass membrane protein</topology>
    </subcellularLocation>
</comment>
<proteinExistence type="inferred from homology"/>
<accession>A0A0L0CMB6</accession>
<organism evidence="7 8">
    <name type="scientific">Lucilia cuprina</name>
    <name type="common">Green bottle fly</name>
    <name type="synonym">Australian sheep blowfly</name>
    <dbReference type="NCBI Taxonomy" id="7375"/>
    <lineage>
        <taxon>Eukaryota</taxon>
        <taxon>Metazoa</taxon>
        <taxon>Ecdysozoa</taxon>
        <taxon>Arthropoda</taxon>
        <taxon>Hexapoda</taxon>
        <taxon>Insecta</taxon>
        <taxon>Pterygota</taxon>
        <taxon>Neoptera</taxon>
        <taxon>Endopterygota</taxon>
        <taxon>Diptera</taxon>
        <taxon>Brachycera</taxon>
        <taxon>Muscomorpha</taxon>
        <taxon>Oestroidea</taxon>
        <taxon>Calliphoridae</taxon>
        <taxon>Luciliinae</taxon>
        <taxon>Lucilia</taxon>
    </lineage>
</organism>
<sequence>MSKILSIYYYMNNAVGLFNIHYNSLTNTYNLNHWPTFTYCVSFNILMIIMLQFTTYTYCKLCFSCEPVKPLMIFSVFLFISNYALFTSIVAEGWHKRQRIYKICNKFKNLFKYYLCDKSIQENHDITISTPVCPVINHTVFVASNISFGIITLNIILLDLNIYMGLLLIQMCVQMLVQRLRNIRNEIHLMHRLQRNGQAITHKLYQKWRQMLNQHIILIARDADKLKSLAEELFSIYQLPLLFLILTYFLGLLLVNNFKEIGQLVYQIGVYDFLGTRDISLRDDLALSLESFLLQIQYREIKFSVCGIFVINNSSCMILLIY</sequence>
<evidence type="ECO:0000256" key="4">
    <source>
        <dbReference type="ARBA" id="ARBA00022989"/>
    </source>
</evidence>
<comment type="caution">
    <text evidence="6">Lacks conserved residue(s) required for the propagation of feature annotation.</text>
</comment>
<keyword evidence="3 6" id="KW-0812">Transmembrane</keyword>
<evidence type="ECO:0000256" key="6">
    <source>
        <dbReference type="RuleBase" id="RU363108"/>
    </source>
</evidence>
<evidence type="ECO:0000256" key="1">
    <source>
        <dbReference type="ARBA" id="ARBA00004651"/>
    </source>
</evidence>
<feature type="transmembrane region" description="Helical" evidence="6">
    <location>
        <begin position="36"/>
        <end position="59"/>
    </location>
</feature>
<dbReference type="InterPro" id="IPR013604">
    <property type="entry name" value="7TM_chemorcpt"/>
</dbReference>
<dbReference type="EMBL" id="JRES01000195">
    <property type="protein sequence ID" value="KNC33401.1"/>
    <property type="molecule type" value="Genomic_DNA"/>
</dbReference>
<comment type="function">
    <text evidence="6">Gustatory receptor which mediates acceptance or avoidance behavior, depending on its substrates.</text>
</comment>
<feature type="transmembrane region" description="Helical" evidence="6">
    <location>
        <begin position="71"/>
        <end position="91"/>
    </location>
</feature>
<evidence type="ECO:0000313" key="8">
    <source>
        <dbReference type="Proteomes" id="UP000037069"/>
    </source>
</evidence>
<keyword evidence="6" id="KW-0807">Transducer</keyword>
<gene>
    <name evidence="7" type="ORF">FF38_09878</name>
</gene>
<dbReference type="GO" id="GO:0007165">
    <property type="term" value="P:signal transduction"/>
    <property type="evidence" value="ECO:0007669"/>
    <property type="project" value="UniProtKB-KW"/>
</dbReference>
<comment type="caution">
    <text evidence="7">The sequence shown here is derived from an EMBL/GenBank/DDBJ whole genome shotgun (WGS) entry which is preliminary data.</text>
</comment>
<dbReference type="OrthoDB" id="8067175at2759"/>
<feature type="transmembrane region" description="Helical" evidence="6">
    <location>
        <begin position="234"/>
        <end position="255"/>
    </location>
</feature>
<evidence type="ECO:0000256" key="5">
    <source>
        <dbReference type="ARBA" id="ARBA00023136"/>
    </source>
</evidence>
<comment type="similarity">
    <text evidence="6">Belongs to the insect chemoreceptor superfamily. Gustatory receptor (GR) family.</text>
</comment>
<keyword evidence="4 6" id="KW-1133">Transmembrane helix</keyword>
<feature type="transmembrane region" description="Helical" evidence="6">
    <location>
        <begin position="146"/>
        <end position="169"/>
    </location>
</feature>
<name>A0A0L0CMB6_LUCCU</name>
<keyword evidence="6" id="KW-0675">Receptor</keyword>
<dbReference type="GO" id="GO:0005886">
    <property type="term" value="C:plasma membrane"/>
    <property type="evidence" value="ECO:0007669"/>
    <property type="project" value="UniProtKB-SubCell"/>
</dbReference>
<reference evidence="7 8" key="1">
    <citation type="journal article" date="2015" name="Nat. Commun.">
        <title>Lucilia cuprina genome unlocks parasitic fly biology to underpin future interventions.</title>
        <authorList>
            <person name="Anstead C.A."/>
            <person name="Korhonen P.K."/>
            <person name="Young N.D."/>
            <person name="Hall R.S."/>
            <person name="Jex A.R."/>
            <person name="Murali S.C."/>
            <person name="Hughes D.S."/>
            <person name="Lee S.F."/>
            <person name="Perry T."/>
            <person name="Stroehlein A.J."/>
            <person name="Ansell B.R."/>
            <person name="Breugelmans B."/>
            <person name="Hofmann A."/>
            <person name="Qu J."/>
            <person name="Dugan S."/>
            <person name="Lee S.L."/>
            <person name="Chao H."/>
            <person name="Dinh H."/>
            <person name="Han Y."/>
            <person name="Doddapaneni H.V."/>
            <person name="Worley K.C."/>
            <person name="Muzny D.M."/>
            <person name="Ioannidis P."/>
            <person name="Waterhouse R.M."/>
            <person name="Zdobnov E.M."/>
            <person name="James P.J."/>
            <person name="Bagnall N.H."/>
            <person name="Kotze A.C."/>
            <person name="Gibbs R.A."/>
            <person name="Richards S."/>
            <person name="Batterham P."/>
            <person name="Gasser R.B."/>
        </authorList>
    </citation>
    <scope>NUCLEOTIDE SEQUENCE [LARGE SCALE GENOMIC DNA]</scope>
    <source>
        <strain evidence="7 8">LS</strain>
        <tissue evidence="7">Full body</tissue>
    </source>
</reference>
<keyword evidence="8" id="KW-1185">Reference proteome</keyword>
<dbReference type="AlphaFoldDB" id="A0A0L0CMB6"/>
<dbReference type="Pfam" id="PF08395">
    <property type="entry name" value="7tm_7"/>
    <property type="match status" value="2"/>
</dbReference>
<keyword evidence="5 6" id="KW-0472">Membrane</keyword>
<protein>
    <recommendedName>
        <fullName evidence="6">Gustatory receptor</fullName>
    </recommendedName>
</protein>
<evidence type="ECO:0000256" key="3">
    <source>
        <dbReference type="ARBA" id="ARBA00022692"/>
    </source>
</evidence>
<keyword evidence="2 6" id="KW-1003">Cell membrane</keyword>